<feature type="domain" description="Helicase HerA central" evidence="1">
    <location>
        <begin position="155"/>
        <end position="385"/>
    </location>
</feature>
<sequence length="549" mass="62164">MKSILEASKIVGHINGESLEKITFVADQRKRDGSMQRITLGEMYVAVDRYTHERFLLRVSTTKYGQHSAFRTESARAYNQVISTTFENEHLNFNEIYQDDRPEQRFIEAECEYVGYIDLDGKFGPPKHLPSDDSPVRKLDESDLDFMENFLGDVPFGKLRSGSNVLSVPVGLFVELIPYHMGVFAKTGGGKSNFVQRLLAGFLDLPGRAGILLLEPHGEYKQNLIAHPNAAGNLEVFEMKEGAPRRLRISYSDLSVTDLMNIKKQVNWTEPQERFMRDAEEKLGKDWFRFIVETPVKWDDVMNTDGTLQNGVTTVLKEHFPGTFEDTMQVAKSKLSRIKNAPFLTRDPNVSDIKEIMKMLDDGKIVLIDLVGLESAQELLVSTILASKALKRRKHIYNTDRTKCEGLPPIGILLEEAQRVLNKDANHDGNTFANICNEGRKFRVGLIPVTQQPKNIDANLMSQISTLFILLITDENDFEALKKVSAKPIDKLRQEIKGLQPGEAIISSPKSPFALPVKVDLYDDYIRELKKKKIHSTKTVKKPSFGLMM</sequence>
<dbReference type="Pfam" id="PF01935">
    <property type="entry name" value="DUF87"/>
    <property type="match status" value="1"/>
</dbReference>
<protein>
    <recommendedName>
        <fullName evidence="1">Helicase HerA central domain-containing protein</fullName>
    </recommendedName>
</protein>
<evidence type="ECO:0000313" key="2">
    <source>
        <dbReference type="EMBL" id="PFJ39387.1"/>
    </source>
</evidence>
<dbReference type="PANTHER" id="PTHR42957:SF1">
    <property type="entry name" value="HELICASE MJ1565-RELATED"/>
    <property type="match status" value="1"/>
</dbReference>
<accession>A0A9X6WN41</accession>
<dbReference type="InterPro" id="IPR002789">
    <property type="entry name" value="HerA_central"/>
</dbReference>
<dbReference type="AlphaFoldDB" id="A0A9X6WN41"/>
<gene>
    <name evidence="2" type="ORF">COJ15_15005</name>
</gene>
<dbReference type="SUPFAM" id="SSF52540">
    <property type="entry name" value="P-loop containing nucleoside triphosphate hydrolases"/>
    <property type="match status" value="1"/>
</dbReference>
<dbReference type="RefSeq" id="WP_098007071.1">
    <property type="nucleotide sequence ID" value="NZ_NUVX01000025.1"/>
</dbReference>
<dbReference type="InterPro" id="IPR027417">
    <property type="entry name" value="P-loop_NTPase"/>
</dbReference>
<proteinExistence type="predicted"/>
<dbReference type="EMBL" id="NUVX01000025">
    <property type="protein sequence ID" value="PFJ39387.1"/>
    <property type="molecule type" value="Genomic_DNA"/>
</dbReference>
<comment type="caution">
    <text evidence="2">The sequence shown here is derived from an EMBL/GenBank/DDBJ whole genome shotgun (WGS) entry which is preliminary data.</text>
</comment>
<dbReference type="Proteomes" id="UP000224003">
    <property type="component" value="Unassembled WGS sequence"/>
</dbReference>
<dbReference type="Gene3D" id="3.40.50.300">
    <property type="entry name" value="P-loop containing nucleotide triphosphate hydrolases"/>
    <property type="match status" value="2"/>
</dbReference>
<reference evidence="2 3" key="1">
    <citation type="submission" date="2017-09" db="EMBL/GenBank/DDBJ databases">
        <title>Large-scale bioinformatics analysis of Bacillus genomes uncovers conserved roles of natural products in bacterial physiology.</title>
        <authorList>
            <consortium name="Agbiome Team Llc"/>
            <person name="Bleich R.M."/>
            <person name="Grubbs K.J."/>
            <person name="Santa Maria K.C."/>
            <person name="Allen S.E."/>
            <person name="Farag S."/>
            <person name="Shank E.A."/>
            <person name="Bowers A."/>
        </authorList>
    </citation>
    <scope>NUCLEOTIDE SEQUENCE [LARGE SCALE GENOMIC DNA]</scope>
    <source>
        <strain evidence="2 3">AFS085496</strain>
    </source>
</reference>
<dbReference type="PANTHER" id="PTHR42957">
    <property type="entry name" value="HELICASE MJ1565-RELATED"/>
    <property type="match status" value="1"/>
</dbReference>
<name>A0A9X6WN41_BACTU</name>
<organism evidence="2 3">
    <name type="scientific">Bacillus thuringiensis</name>
    <dbReference type="NCBI Taxonomy" id="1428"/>
    <lineage>
        <taxon>Bacteria</taxon>
        <taxon>Bacillati</taxon>
        <taxon>Bacillota</taxon>
        <taxon>Bacilli</taxon>
        <taxon>Bacillales</taxon>
        <taxon>Bacillaceae</taxon>
        <taxon>Bacillus</taxon>
        <taxon>Bacillus cereus group</taxon>
    </lineage>
</organism>
<evidence type="ECO:0000313" key="3">
    <source>
        <dbReference type="Proteomes" id="UP000224003"/>
    </source>
</evidence>
<dbReference type="InterPro" id="IPR008571">
    <property type="entry name" value="HerA-like"/>
</dbReference>
<evidence type="ECO:0000259" key="1">
    <source>
        <dbReference type="Pfam" id="PF01935"/>
    </source>
</evidence>